<reference evidence="1" key="1">
    <citation type="submission" date="2018-11" db="EMBL/GenBank/DDBJ databases">
        <authorList>
            <consortium name="Pathogen Informatics"/>
        </authorList>
    </citation>
    <scope>NUCLEOTIDE SEQUENCE</scope>
</reference>
<dbReference type="OrthoDB" id="3249161at2759"/>
<dbReference type="Proteomes" id="UP000784294">
    <property type="component" value="Unassembled WGS sequence"/>
</dbReference>
<comment type="caution">
    <text evidence="1">The sequence shown here is derived from an EMBL/GenBank/DDBJ whole genome shotgun (WGS) entry which is preliminary data.</text>
</comment>
<evidence type="ECO:0000313" key="1">
    <source>
        <dbReference type="EMBL" id="VEL30651.1"/>
    </source>
</evidence>
<evidence type="ECO:0000313" key="2">
    <source>
        <dbReference type="Proteomes" id="UP000784294"/>
    </source>
</evidence>
<sequence>MARIPFYLGPRPGLTLSVSVYCLVRRAVLPTPVRLAAADNTLLNVKRHPLGLPPKEKAKNVDASDKKVDLEVQQSDLPGLSPSGDSLSYDLVKGSRFGSRTVFLHRNELIGGLKEIAPVGESGFGFQNLPSVISYAKYTTRRIPILNTFCKYNPEFCSGIS</sequence>
<dbReference type="AlphaFoldDB" id="A0A448X8A2"/>
<dbReference type="InterPro" id="IPR016194">
    <property type="entry name" value="SPOC-like_C_dom_sf"/>
</dbReference>
<dbReference type="EMBL" id="CAAALY010114166">
    <property type="protein sequence ID" value="VEL30651.1"/>
    <property type="molecule type" value="Genomic_DNA"/>
</dbReference>
<dbReference type="SUPFAM" id="SSF100939">
    <property type="entry name" value="SPOC domain-like"/>
    <property type="match status" value="1"/>
</dbReference>
<protein>
    <submittedName>
        <fullName evidence="1">Uncharacterized protein</fullName>
    </submittedName>
</protein>
<name>A0A448X8A2_9PLAT</name>
<gene>
    <name evidence="1" type="ORF">PXEA_LOCUS24091</name>
</gene>
<organism evidence="1 2">
    <name type="scientific">Protopolystoma xenopodis</name>
    <dbReference type="NCBI Taxonomy" id="117903"/>
    <lineage>
        <taxon>Eukaryota</taxon>
        <taxon>Metazoa</taxon>
        <taxon>Spiralia</taxon>
        <taxon>Lophotrochozoa</taxon>
        <taxon>Platyhelminthes</taxon>
        <taxon>Monogenea</taxon>
        <taxon>Polyopisthocotylea</taxon>
        <taxon>Polystomatidea</taxon>
        <taxon>Polystomatidae</taxon>
        <taxon>Protopolystoma</taxon>
    </lineage>
</organism>
<proteinExistence type="predicted"/>
<keyword evidence="2" id="KW-1185">Reference proteome</keyword>
<accession>A0A448X8A2</accession>